<proteinExistence type="predicted"/>
<evidence type="ECO:0000313" key="3">
    <source>
        <dbReference type="Proteomes" id="UP000494119"/>
    </source>
</evidence>
<dbReference type="InterPro" id="IPR019600">
    <property type="entry name" value="Hemin_uptake_protein_HemP"/>
</dbReference>
<keyword evidence="3" id="KW-1185">Reference proteome</keyword>
<dbReference type="Gene3D" id="2.10.70.10">
    <property type="entry name" value="Complement Module, domain 1"/>
    <property type="match status" value="1"/>
</dbReference>
<reference evidence="2 3" key="1">
    <citation type="submission" date="2020-04" db="EMBL/GenBank/DDBJ databases">
        <authorList>
            <person name="De Canck E."/>
        </authorList>
    </citation>
    <scope>NUCLEOTIDE SEQUENCE [LARGE SCALE GENOMIC DNA]</scope>
    <source>
        <strain evidence="2 3">LMG 28688</strain>
    </source>
</reference>
<evidence type="ECO:0000256" key="1">
    <source>
        <dbReference type="SAM" id="MobiDB-lite"/>
    </source>
</evidence>
<organism evidence="2 3">
    <name type="scientific">Paraburkholderia caffeinitolerans</name>
    <dbReference type="NCBI Taxonomy" id="1723730"/>
    <lineage>
        <taxon>Bacteria</taxon>
        <taxon>Pseudomonadati</taxon>
        <taxon>Pseudomonadota</taxon>
        <taxon>Betaproteobacteria</taxon>
        <taxon>Burkholderiales</taxon>
        <taxon>Burkholderiaceae</taxon>
        <taxon>Paraburkholderia</taxon>
    </lineage>
</organism>
<sequence length="111" mass="11930">MNFSKLQMGTIIIYDEFIESRSNPVTLMTEFNRSSTLSVRRTGSALTGTQKSASPASVKANTSATADPQASAGRTLASDALLQGRSHVSIVHNGETYQLRATRLGKLILTK</sequence>
<dbReference type="Proteomes" id="UP000494119">
    <property type="component" value="Unassembled WGS sequence"/>
</dbReference>
<dbReference type="Pfam" id="PF10636">
    <property type="entry name" value="hemP"/>
    <property type="match status" value="1"/>
</dbReference>
<gene>
    <name evidence="2" type="ORF">LMG28688_04243</name>
</gene>
<name>A0A6J5GC39_9BURK</name>
<accession>A0A6J5GC39</accession>
<dbReference type="EMBL" id="CADIKL010000022">
    <property type="protein sequence ID" value="CAB3796137.1"/>
    <property type="molecule type" value="Genomic_DNA"/>
</dbReference>
<protein>
    <recommendedName>
        <fullName evidence="4">Hemin uptake protein HemP</fullName>
    </recommendedName>
</protein>
<feature type="compositionally biased region" description="Polar residues" evidence="1">
    <location>
        <begin position="41"/>
        <end position="68"/>
    </location>
</feature>
<evidence type="ECO:0008006" key="4">
    <source>
        <dbReference type="Google" id="ProtNLM"/>
    </source>
</evidence>
<dbReference type="AlphaFoldDB" id="A0A6J5GC39"/>
<feature type="region of interest" description="Disordered" evidence="1">
    <location>
        <begin position="41"/>
        <end position="71"/>
    </location>
</feature>
<evidence type="ECO:0000313" key="2">
    <source>
        <dbReference type="EMBL" id="CAB3796137.1"/>
    </source>
</evidence>